<sequence>MYLQLRASRTFPDKRTSQPQLSGGFPGKLRVFVLLRTINLNLMPLHGQALACFPTAPKRFFVMIHFLRPQTRR</sequence>
<accession>A0A016V7Y0</accession>
<name>A0A016V7Y0_9BILA</name>
<proteinExistence type="predicted"/>
<organism evidence="2 3">
    <name type="scientific">Ancylostoma ceylanicum</name>
    <dbReference type="NCBI Taxonomy" id="53326"/>
    <lineage>
        <taxon>Eukaryota</taxon>
        <taxon>Metazoa</taxon>
        <taxon>Ecdysozoa</taxon>
        <taxon>Nematoda</taxon>
        <taxon>Chromadorea</taxon>
        <taxon>Rhabditida</taxon>
        <taxon>Rhabditina</taxon>
        <taxon>Rhabditomorpha</taxon>
        <taxon>Strongyloidea</taxon>
        <taxon>Ancylostomatidae</taxon>
        <taxon>Ancylostomatinae</taxon>
        <taxon>Ancylostoma</taxon>
    </lineage>
</organism>
<keyword evidence="3" id="KW-1185">Reference proteome</keyword>
<gene>
    <name evidence="2" type="primary">Acey_s0016.g2983</name>
    <name evidence="2" type="ORF">Y032_0016g2983</name>
</gene>
<feature type="region of interest" description="Disordered" evidence="1">
    <location>
        <begin position="1"/>
        <end position="23"/>
    </location>
</feature>
<protein>
    <submittedName>
        <fullName evidence="2">Uncharacterized protein</fullName>
    </submittedName>
</protein>
<dbReference type="AlphaFoldDB" id="A0A016V7Y0"/>
<comment type="caution">
    <text evidence="2">The sequence shown here is derived from an EMBL/GenBank/DDBJ whole genome shotgun (WGS) entry which is preliminary data.</text>
</comment>
<dbReference type="EMBL" id="JARK01001352">
    <property type="protein sequence ID" value="EYC22843.1"/>
    <property type="molecule type" value="Genomic_DNA"/>
</dbReference>
<reference evidence="3" key="1">
    <citation type="journal article" date="2015" name="Nat. Genet.">
        <title>The genome and transcriptome of the zoonotic hookworm Ancylostoma ceylanicum identify infection-specific gene families.</title>
        <authorList>
            <person name="Schwarz E.M."/>
            <person name="Hu Y."/>
            <person name="Antoshechkin I."/>
            <person name="Miller M.M."/>
            <person name="Sternberg P.W."/>
            <person name="Aroian R.V."/>
        </authorList>
    </citation>
    <scope>NUCLEOTIDE SEQUENCE</scope>
    <source>
        <strain evidence="3">HY135</strain>
    </source>
</reference>
<evidence type="ECO:0000313" key="2">
    <source>
        <dbReference type="EMBL" id="EYC22843.1"/>
    </source>
</evidence>
<evidence type="ECO:0000313" key="3">
    <source>
        <dbReference type="Proteomes" id="UP000024635"/>
    </source>
</evidence>
<evidence type="ECO:0000256" key="1">
    <source>
        <dbReference type="SAM" id="MobiDB-lite"/>
    </source>
</evidence>
<dbReference type="Proteomes" id="UP000024635">
    <property type="component" value="Unassembled WGS sequence"/>
</dbReference>